<evidence type="ECO:0000259" key="4">
    <source>
        <dbReference type="PROSITE" id="PS51987"/>
    </source>
</evidence>
<proteinExistence type="inferred from homology"/>
<dbReference type="InterPro" id="IPR014746">
    <property type="entry name" value="Gln_synth/guanido_kin_cat_dom"/>
</dbReference>
<dbReference type="Gene3D" id="3.30.590.10">
    <property type="entry name" value="Glutamine synthetase/guanido kinase, catalytic domain"/>
    <property type="match status" value="1"/>
</dbReference>
<dbReference type="AlphaFoldDB" id="A0A165LF41"/>
<dbReference type="InterPro" id="IPR008146">
    <property type="entry name" value="Gln_synth_cat_dom"/>
</dbReference>
<sequence length="476" mass="51272">MSQIGIVYTPEQGSPCPQHASVDTLRLAERGVRYVRVQWLDLVNTVRFRILPASYFARLCRTARPGVCLSRVTLGLVGLQIAAGFSGTGEDLLAFDLDSFRLCPYAPGHAVVMGWFQEKVPAPGAPLASPLCPRALLQRVVDAARAEAGLAFLAGFESEFILLSATAPRPVAVNDAHWTTSAKFRTGTVENTVMEEIADGLQEAGIELQMVHAEAAPGQFEVVTGPLAPLEAADALVFTRETIYNVATKHGLRATFAPRLHADNCGSGAHVHFSVHSSRPAPAGARRDAALAPTLTATERSFLQGVLEHLPALCALLMPTPASYARMQDGIWAGGTYSCWGTDNKDAPLRLCGTPGAHHFELKPSDGTASPHLVLAGVLAAGLGAVLRGAELQSGDCTKPAAWMSEDERRAVGLGDPLRLPRTVGDARRLFQEDAYLREKLGDEFVTKYAAVNKELETYMQMPTEEETVTRLVEYY</sequence>
<dbReference type="STRING" id="1314783.A0A165LF41"/>
<gene>
    <name evidence="5" type="ORF">DAEQUDRAFT_732786</name>
</gene>
<dbReference type="PANTHER" id="PTHR43785:SF2">
    <property type="entry name" value="TYPE-1 GLUTAMINE SYNTHETASE 1"/>
    <property type="match status" value="1"/>
</dbReference>
<dbReference type="EMBL" id="KV429132">
    <property type="protein sequence ID" value="KZT64336.1"/>
    <property type="molecule type" value="Genomic_DNA"/>
</dbReference>
<keyword evidence="5" id="KW-0418">Kinase</keyword>
<evidence type="ECO:0000256" key="1">
    <source>
        <dbReference type="ARBA" id="ARBA00022598"/>
    </source>
</evidence>
<dbReference type="GO" id="GO:0016301">
    <property type="term" value="F:kinase activity"/>
    <property type="evidence" value="ECO:0007669"/>
    <property type="project" value="UniProtKB-KW"/>
</dbReference>
<dbReference type="Pfam" id="PF00120">
    <property type="entry name" value="Gln-synt_C"/>
    <property type="match status" value="1"/>
</dbReference>
<dbReference type="SUPFAM" id="SSF55931">
    <property type="entry name" value="Glutamine synthetase/guanido kinase"/>
    <property type="match status" value="1"/>
</dbReference>
<dbReference type="SMART" id="SM01230">
    <property type="entry name" value="Gln-synt_C"/>
    <property type="match status" value="1"/>
</dbReference>
<dbReference type="GO" id="GO:0004356">
    <property type="term" value="F:glutamine synthetase activity"/>
    <property type="evidence" value="ECO:0007669"/>
    <property type="project" value="InterPro"/>
</dbReference>
<evidence type="ECO:0000256" key="3">
    <source>
        <dbReference type="RuleBase" id="RU000384"/>
    </source>
</evidence>
<keyword evidence="6" id="KW-1185">Reference proteome</keyword>
<evidence type="ECO:0000313" key="5">
    <source>
        <dbReference type="EMBL" id="KZT64336.1"/>
    </source>
</evidence>
<organism evidence="5 6">
    <name type="scientific">Daedalea quercina L-15889</name>
    <dbReference type="NCBI Taxonomy" id="1314783"/>
    <lineage>
        <taxon>Eukaryota</taxon>
        <taxon>Fungi</taxon>
        <taxon>Dikarya</taxon>
        <taxon>Basidiomycota</taxon>
        <taxon>Agaricomycotina</taxon>
        <taxon>Agaricomycetes</taxon>
        <taxon>Polyporales</taxon>
        <taxon>Fomitopsis</taxon>
    </lineage>
</organism>
<dbReference type="Proteomes" id="UP000076727">
    <property type="component" value="Unassembled WGS sequence"/>
</dbReference>
<name>A0A165LF41_9APHY</name>
<dbReference type="OrthoDB" id="3364440at2759"/>
<dbReference type="PANTHER" id="PTHR43785">
    <property type="entry name" value="GAMMA-GLUTAMYLPUTRESCINE SYNTHETASE"/>
    <property type="match status" value="1"/>
</dbReference>
<keyword evidence="5" id="KW-0808">Transferase</keyword>
<feature type="domain" description="GS catalytic" evidence="4">
    <location>
        <begin position="133"/>
        <end position="476"/>
    </location>
</feature>
<reference evidence="5 6" key="1">
    <citation type="journal article" date="2016" name="Mol. Biol. Evol.">
        <title>Comparative Genomics of Early-Diverging Mushroom-Forming Fungi Provides Insights into the Origins of Lignocellulose Decay Capabilities.</title>
        <authorList>
            <person name="Nagy L.G."/>
            <person name="Riley R."/>
            <person name="Tritt A."/>
            <person name="Adam C."/>
            <person name="Daum C."/>
            <person name="Floudas D."/>
            <person name="Sun H."/>
            <person name="Yadav J.S."/>
            <person name="Pangilinan J."/>
            <person name="Larsson K.H."/>
            <person name="Matsuura K."/>
            <person name="Barry K."/>
            <person name="Labutti K."/>
            <person name="Kuo R."/>
            <person name="Ohm R.A."/>
            <person name="Bhattacharya S.S."/>
            <person name="Shirouzu T."/>
            <person name="Yoshinaga Y."/>
            <person name="Martin F.M."/>
            <person name="Grigoriev I.V."/>
            <person name="Hibbett D.S."/>
        </authorList>
    </citation>
    <scope>NUCLEOTIDE SEQUENCE [LARGE SCALE GENOMIC DNA]</scope>
    <source>
        <strain evidence="5 6">L-15889</strain>
    </source>
</reference>
<evidence type="ECO:0000256" key="2">
    <source>
        <dbReference type="PROSITE-ProRule" id="PRU01331"/>
    </source>
</evidence>
<dbReference type="PROSITE" id="PS51987">
    <property type="entry name" value="GS_CATALYTIC"/>
    <property type="match status" value="1"/>
</dbReference>
<protein>
    <submittedName>
        <fullName evidence="5">Glutamine synthetase/guanido kinase</fullName>
    </submittedName>
</protein>
<evidence type="ECO:0000313" key="6">
    <source>
        <dbReference type="Proteomes" id="UP000076727"/>
    </source>
</evidence>
<keyword evidence="1" id="KW-0436">Ligase</keyword>
<comment type="similarity">
    <text evidence="2 3">Belongs to the glutamine synthetase family.</text>
</comment>
<accession>A0A165LF41</accession>